<protein>
    <submittedName>
        <fullName evidence="2">Uncharacterized protein</fullName>
    </submittedName>
</protein>
<sequence>MDKKCDVWPGCSKNSSNTNTNTVTPPEGFQIAAHIVSDDIDSSAYFADIDLPLIRYSDCGPEGAMTDLLPISNIQFRHFPAGVYTHWAPTSISSNGESSNSKSRSRSQLIVCLSPLEVMVSGDERNKQVFEAGQVILLDDTRGKGHKLRSVSHAGDELRPLSALTVNLPLHHHHTALFGKRKTRYPCLDQRFDANNGDAEDDIAWLAHFRNKKRWAVASAGVALSSAFAGWIYLVYPPILIRISEIASVLGLTYGLVHLGESYWDNLRDYDAQVQRFDSDKSEVKVQA</sequence>
<reference evidence="2" key="1">
    <citation type="submission" date="2021-01" db="EMBL/GenBank/DDBJ databases">
        <authorList>
            <person name="Corre E."/>
            <person name="Pelletier E."/>
            <person name="Niang G."/>
            <person name="Scheremetjew M."/>
            <person name="Finn R."/>
            <person name="Kale V."/>
            <person name="Holt S."/>
            <person name="Cochrane G."/>
            <person name="Meng A."/>
            <person name="Brown T."/>
            <person name="Cohen L."/>
        </authorList>
    </citation>
    <scope>NUCLEOTIDE SEQUENCE</scope>
    <source>
        <strain evidence="2">B650</strain>
    </source>
</reference>
<proteinExistence type="predicted"/>
<feature type="transmembrane region" description="Helical" evidence="1">
    <location>
        <begin position="215"/>
        <end position="233"/>
    </location>
</feature>
<name>A0A7S2K907_9STRA</name>
<keyword evidence="1" id="KW-0472">Membrane</keyword>
<keyword evidence="1" id="KW-0812">Transmembrane</keyword>
<accession>A0A7S2K907</accession>
<evidence type="ECO:0000256" key="1">
    <source>
        <dbReference type="SAM" id="Phobius"/>
    </source>
</evidence>
<evidence type="ECO:0000313" key="2">
    <source>
        <dbReference type="EMBL" id="CAD9569896.1"/>
    </source>
</evidence>
<keyword evidence="1" id="KW-1133">Transmembrane helix</keyword>
<dbReference type="EMBL" id="HBGY01011089">
    <property type="protein sequence ID" value="CAD9569896.1"/>
    <property type="molecule type" value="Transcribed_RNA"/>
</dbReference>
<gene>
    <name evidence="2" type="ORF">LDAN0321_LOCUS7028</name>
</gene>
<dbReference type="AlphaFoldDB" id="A0A7S2K907"/>
<organism evidence="2">
    <name type="scientific">Leptocylindrus danicus</name>
    <dbReference type="NCBI Taxonomy" id="163516"/>
    <lineage>
        <taxon>Eukaryota</taxon>
        <taxon>Sar</taxon>
        <taxon>Stramenopiles</taxon>
        <taxon>Ochrophyta</taxon>
        <taxon>Bacillariophyta</taxon>
        <taxon>Coscinodiscophyceae</taxon>
        <taxon>Chaetocerotophycidae</taxon>
        <taxon>Leptocylindrales</taxon>
        <taxon>Leptocylindraceae</taxon>
        <taxon>Leptocylindrus</taxon>
    </lineage>
</organism>